<dbReference type="Gene3D" id="3.40.190.10">
    <property type="entry name" value="Periplasmic binding protein-like II"/>
    <property type="match status" value="1"/>
</dbReference>
<dbReference type="PANTHER" id="PTHR30290">
    <property type="entry name" value="PERIPLASMIC BINDING COMPONENT OF ABC TRANSPORTER"/>
    <property type="match status" value="1"/>
</dbReference>
<dbReference type="RefSeq" id="WP_344042742.1">
    <property type="nucleotide sequence ID" value="NZ_BAAAKE010000036.1"/>
</dbReference>
<proteinExistence type="predicted"/>
<evidence type="ECO:0000259" key="2">
    <source>
        <dbReference type="Pfam" id="PF00496"/>
    </source>
</evidence>
<dbReference type="InterPro" id="IPR030678">
    <property type="entry name" value="Peptide/Ni-bd"/>
</dbReference>
<gene>
    <name evidence="3" type="ORF">ACFPFM_10560</name>
</gene>
<organism evidence="3 4">
    <name type="scientific">Saccharothrix xinjiangensis</name>
    <dbReference type="NCBI Taxonomy" id="204798"/>
    <lineage>
        <taxon>Bacteria</taxon>
        <taxon>Bacillati</taxon>
        <taxon>Actinomycetota</taxon>
        <taxon>Actinomycetes</taxon>
        <taxon>Pseudonocardiales</taxon>
        <taxon>Pseudonocardiaceae</taxon>
        <taxon>Saccharothrix</taxon>
    </lineage>
</organism>
<feature type="domain" description="Solute-binding protein family 5" evidence="2">
    <location>
        <begin position="71"/>
        <end position="431"/>
    </location>
</feature>
<comment type="caution">
    <text evidence="3">The sequence shown here is derived from an EMBL/GenBank/DDBJ whole genome shotgun (WGS) entry which is preliminary data.</text>
</comment>
<evidence type="ECO:0000313" key="3">
    <source>
        <dbReference type="EMBL" id="MFC5054199.1"/>
    </source>
</evidence>
<feature type="signal peptide" evidence="1">
    <location>
        <begin position="1"/>
        <end position="21"/>
    </location>
</feature>
<dbReference type="PROSITE" id="PS51257">
    <property type="entry name" value="PROKAR_LIPOPROTEIN"/>
    <property type="match status" value="1"/>
</dbReference>
<accession>A0ABV9XV25</accession>
<protein>
    <submittedName>
        <fullName evidence="3">ABC transporter substrate-binding protein</fullName>
    </submittedName>
</protein>
<sequence length="511" mass="55404">MSRRALAAPLTVALLAGCAAAPQQTTERPRALRVAAAESVCSVRPGGFTNLSSVSYGFAELLVRPKPDGSLEPWLAESFSRDGDTTWRFKLRSGVKFHNGRDVDAAAVVAGLKRHAANSFVSDAVTVGQLEVAGPMEFTLTTTEPAATGPNALASIFSYPVYDAEALEQAGDDERKVVEAGVYTGPYRPTAIEGDRITAQRHEGYWGDRAPYEEYELRCVADAQARLGAVRAGEVDLAFGPPTGVADVVRGDDRLRHVRAEVATEAACLQLNLNRAPFDQVEVRRAFLLAVDYDQLAADLPDGLAERAEGLYPRSVPWHQSLQRTDADEAGRLLDAAGWQAGPDGVRVRGGAPLKITYLWSEDPTYERIGLLLRDQLRPVGFDVELRQVEAHYDNTDWPQEWNLNVNPLRMEGLGNDPGQVLLNWFGAGGQNFGGVQDAELNALVDRLGAAATPGDRDDLLRQAERLAVERGYASVLVFRANDAVAGPGFHTYRPDPKLLAIDARNPSHGS</sequence>
<dbReference type="Proteomes" id="UP001595833">
    <property type="component" value="Unassembled WGS sequence"/>
</dbReference>
<keyword evidence="4" id="KW-1185">Reference proteome</keyword>
<dbReference type="PANTHER" id="PTHR30290:SF65">
    <property type="entry name" value="MONOACYL PHOSPHATIDYLINOSITOL TETRAMANNOSIDE-BINDING PROTEIN LPQW-RELATED"/>
    <property type="match status" value="1"/>
</dbReference>
<feature type="chain" id="PRO_5045102587" evidence="1">
    <location>
        <begin position="22"/>
        <end position="511"/>
    </location>
</feature>
<dbReference type="Gene3D" id="3.10.105.10">
    <property type="entry name" value="Dipeptide-binding Protein, Domain 3"/>
    <property type="match status" value="1"/>
</dbReference>
<evidence type="ECO:0000256" key="1">
    <source>
        <dbReference type="SAM" id="SignalP"/>
    </source>
</evidence>
<evidence type="ECO:0000313" key="4">
    <source>
        <dbReference type="Proteomes" id="UP001595833"/>
    </source>
</evidence>
<reference evidence="4" key="1">
    <citation type="journal article" date="2019" name="Int. J. Syst. Evol. Microbiol.">
        <title>The Global Catalogue of Microorganisms (GCM) 10K type strain sequencing project: providing services to taxonomists for standard genome sequencing and annotation.</title>
        <authorList>
            <consortium name="The Broad Institute Genomics Platform"/>
            <consortium name="The Broad Institute Genome Sequencing Center for Infectious Disease"/>
            <person name="Wu L."/>
            <person name="Ma J."/>
        </authorList>
    </citation>
    <scope>NUCLEOTIDE SEQUENCE [LARGE SCALE GENOMIC DNA]</scope>
    <source>
        <strain evidence="4">KCTC 12848</strain>
    </source>
</reference>
<dbReference type="InterPro" id="IPR000914">
    <property type="entry name" value="SBP_5_dom"/>
</dbReference>
<dbReference type="SUPFAM" id="SSF53850">
    <property type="entry name" value="Periplasmic binding protein-like II"/>
    <property type="match status" value="1"/>
</dbReference>
<dbReference type="InterPro" id="IPR039424">
    <property type="entry name" value="SBP_5"/>
</dbReference>
<name>A0ABV9XV25_9PSEU</name>
<dbReference type="Pfam" id="PF00496">
    <property type="entry name" value="SBP_bac_5"/>
    <property type="match status" value="1"/>
</dbReference>
<keyword evidence="1" id="KW-0732">Signal</keyword>
<dbReference type="PIRSF" id="PIRSF002741">
    <property type="entry name" value="MppA"/>
    <property type="match status" value="1"/>
</dbReference>
<dbReference type="EMBL" id="JBHSJB010000009">
    <property type="protein sequence ID" value="MFC5054199.1"/>
    <property type="molecule type" value="Genomic_DNA"/>
</dbReference>